<dbReference type="Proteomes" id="UP000661112">
    <property type="component" value="Unassembled WGS sequence"/>
</dbReference>
<evidence type="ECO:0000256" key="1">
    <source>
        <dbReference type="SAM" id="MobiDB-lite"/>
    </source>
</evidence>
<sequence>MNNNNFTDADTLMCKAFKEIVALPASEIEQKLGSEARVSIANYLNNLPSQDFQNPNVMANHISVFCLSPENKNLRDWWREIYYRLNKDGINKIVKKSLDPGEEADDEPETQNLISNEGRDICSYLERWAQEVKNQDDQSQDNQGNKDGSNSK</sequence>
<protein>
    <submittedName>
        <fullName evidence="2">Uncharacterized protein</fullName>
    </submittedName>
</protein>
<evidence type="ECO:0000313" key="2">
    <source>
        <dbReference type="EMBL" id="MBD2499278.1"/>
    </source>
</evidence>
<name>A0ABR8CWH2_9NOST</name>
<evidence type="ECO:0000313" key="3">
    <source>
        <dbReference type="Proteomes" id="UP000661112"/>
    </source>
</evidence>
<dbReference type="EMBL" id="JACJSG010000002">
    <property type="protein sequence ID" value="MBD2499278.1"/>
    <property type="molecule type" value="Genomic_DNA"/>
</dbReference>
<reference evidence="2 3" key="1">
    <citation type="journal article" date="2020" name="ISME J.">
        <title>Comparative genomics reveals insights into cyanobacterial evolution and habitat adaptation.</title>
        <authorList>
            <person name="Chen M.Y."/>
            <person name="Teng W.K."/>
            <person name="Zhao L."/>
            <person name="Hu C.X."/>
            <person name="Zhou Y.K."/>
            <person name="Han B.P."/>
            <person name="Song L.R."/>
            <person name="Shu W.S."/>
        </authorList>
    </citation>
    <scope>NUCLEOTIDE SEQUENCE [LARGE SCALE GENOMIC DNA]</scope>
    <source>
        <strain evidence="2 3">FACHB-119</strain>
    </source>
</reference>
<feature type="compositionally biased region" description="Low complexity" evidence="1">
    <location>
        <begin position="140"/>
        <end position="152"/>
    </location>
</feature>
<gene>
    <name evidence="2" type="ORF">H6G83_01385</name>
</gene>
<feature type="region of interest" description="Disordered" evidence="1">
    <location>
        <begin position="132"/>
        <end position="152"/>
    </location>
</feature>
<proteinExistence type="predicted"/>
<dbReference type="RefSeq" id="WP_190465895.1">
    <property type="nucleotide sequence ID" value="NZ_JACJSG010000002.1"/>
</dbReference>
<comment type="caution">
    <text evidence="2">The sequence shown here is derived from an EMBL/GenBank/DDBJ whole genome shotgun (WGS) entry which is preliminary data.</text>
</comment>
<keyword evidence="3" id="KW-1185">Reference proteome</keyword>
<accession>A0ABR8CWH2</accession>
<organism evidence="2 3">
    <name type="scientific">Anabaena azotica FACHB-119</name>
    <dbReference type="NCBI Taxonomy" id="947527"/>
    <lineage>
        <taxon>Bacteria</taxon>
        <taxon>Bacillati</taxon>
        <taxon>Cyanobacteriota</taxon>
        <taxon>Cyanophyceae</taxon>
        <taxon>Nostocales</taxon>
        <taxon>Nostocaceae</taxon>
        <taxon>Anabaena</taxon>
        <taxon>Anabaena azotica</taxon>
    </lineage>
</organism>